<protein>
    <submittedName>
        <fullName evidence="3">Probable carboxylesterase 8</fullName>
    </submittedName>
</protein>
<dbReference type="InterPro" id="IPR013094">
    <property type="entry name" value="AB_hydrolase_3"/>
</dbReference>
<dbReference type="InterPro" id="IPR050466">
    <property type="entry name" value="Carboxylest/Gibb_receptor"/>
</dbReference>
<proteinExistence type="inferred from homology"/>
<name>A0A830BC01_9LAMI</name>
<dbReference type="GO" id="GO:0016787">
    <property type="term" value="F:hydrolase activity"/>
    <property type="evidence" value="ECO:0007669"/>
    <property type="project" value="InterPro"/>
</dbReference>
<dbReference type="PANTHER" id="PTHR23024">
    <property type="entry name" value="ARYLACETAMIDE DEACETYLASE"/>
    <property type="match status" value="1"/>
</dbReference>
<organism evidence="3 4">
    <name type="scientific">Phtheirospermum japonicum</name>
    <dbReference type="NCBI Taxonomy" id="374723"/>
    <lineage>
        <taxon>Eukaryota</taxon>
        <taxon>Viridiplantae</taxon>
        <taxon>Streptophyta</taxon>
        <taxon>Embryophyta</taxon>
        <taxon>Tracheophyta</taxon>
        <taxon>Spermatophyta</taxon>
        <taxon>Magnoliopsida</taxon>
        <taxon>eudicotyledons</taxon>
        <taxon>Gunneridae</taxon>
        <taxon>Pentapetalae</taxon>
        <taxon>asterids</taxon>
        <taxon>lamiids</taxon>
        <taxon>Lamiales</taxon>
        <taxon>Orobanchaceae</taxon>
        <taxon>Orobanchaceae incertae sedis</taxon>
        <taxon>Phtheirospermum</taxon>
    </lineage>
</organism>
<evidence type="ECO:0000256" key="1">
    <source>
        <dbReference type="ARBA" id="ARBA00010515"/>
    </source>
</evidence>
<dbReference type="AlphaFoldDB" id="A0A830BC01"/>
<dbReference type="Proteomes" id="UP000653305">
    <property type="component" value="Unassembled WGS sequence"/>
</dbReference>
<dbReference type="InterPro" id="IPR029058">
    <property type="entry name" value="AB_hydrolase_fold"/>
</dbReference>
<accession>A0A830BC01</accession>
<reference evidence="3" key="1">
    <citation type="submission" date="2020-07" db="EMBL/GenBank/DDBJ databases">
        <title>Ethylene signaling mediates host invasion by parasitic plants.</title>
        <authorList>
            <person name="Yoshida S."/>
        </authorList>
    </citation>
    <scope>NUCLEOTIDE SEQUENCE</scope>
    <source>
        <strain evidence="3">Okayama</strain>
    </source>
</reference>
<dbReference type="OrthoDB" id="408631at2759"/>
<dbReference type="SUPFAM" id="SSF53474">
    <property type="entry name" value="alpha/beta-Hydrolases"/>
    <property type="match status" value="1"/>
</dbReference>
<dbReference type="Gene3D" id="3.40.50.1820">
    <property type="entry name" value="alpha/beta hydrolase"/>
    <property type="match status" value="1"/>
</dbReference>
<evidence type="ECO:0000313" key="4">
    <source>
        <dbReference type="Proteomes" id="UP000653305"/>
    </source>
</evidence>
<evidence type="ECO:0000313" key="3">
    <source>
        <dbReference type="EMBL" id="GFP82304.1"/>
    </source>
</evidence>
<evidence type="ECO:0000259" key="2">
    <source>
        <dbReference type="Pfam" id="PF07859"/>
    </source>
</evidence>
<dbReference type="Pfam" id="PF07859">
    <property type="entry name" value="Abhydrolase_3"/>
    <property type="match status" value="1"/>
</dbReference>
<comment type="caution">
    <text evidence="3">The sequence shown here is derived from an EMBL/GenBank/DDBJ whole genome shotgun (WGS) entry which is preliminary data.</text>
</comment>
<dbReference type="PANTHER" id="PTHR23024:SF113">
    <property type="entry name" value="CARBOXYLESTERASE 8-RELATED"/>
    <property type="match status" value="1"/>
</dbReference>
<comment type="similarity">
    <text evidence="1">Belongs to the 'GDXG' lipolytic enzyme family.</text>
</comment>
<sequence>MAAHFPAVIASVEYRLAPEHRLPAAYDDAVEAIIWAKSACDPWIKELVDFSRVFLMGSSAGGNIVYHAALRAVDLDLRPLKIVGLIMNQPFFGGLPRSESEIKYARIRSFLCMRRI</sequence>
<keyword evidence="4" id="KW-1185">Reference proteome</keyword>
<dbReference type="EMBL" id="BMAC01000040">
    <property type="protein sequence ID" value="GFP82304.1"/>
    <property type="molecule type" value="Genomic_DNA"/>
</dbReference>
<feature type="domain" description="Alpha/beta hydrolase fold-3" evidence="2">
    <location>
        <begin position="1"/>
        <end position="94"/>
    </location>
</feature>
<gene>
    <name evidence="3" type="ORF">PHJA_000373600</name>
</gene>